<accession>A0A084JH95</accession>
<dbReference type="AlphaFoldDB" id="A0A084JH95"/>
<dbReference type="eggNOG" id="COG1670">
    <property type="taxonomic scope" value="Bacteria"/>
</dbReference>
<dbReference type="Proteomes" id="UP000028542">
    <property type="component" value="Unassembled WGS sequence"/>
</dbReference>
<dbReference type="EMBL" id="JPMD01000003">
    <property type="protein sequence ID" value="KEZ88329.1"/>
    <property type="molecule type" value="Genomic_DNA"/>
</dbReference>
<proteinExistence type="predicted"/>
<dbReference type="Pfam" id="PF13302">
    <property type="entry name" value="Acetyltransf_3"/>
    <property type="match status" value="1"/>
</dbReference>
<dbReference type="Gene3D" id="3.40.630.30">
    <property type="match status" value="1"/>
</dbReference>
<dbReference type="InterPro" id="IPR051531">
    <property type="entry name" value="N-acetyltransferase"/>
</dbReference>
<reference evidence="2 3" key="1">
    <citation type="submission" date="2014-07" db="EMBL/GenBank/DDBJ databases">
        <title>Draft genome of Clostridium sulfidigenes 113A isolated from sediments associated with methane hydrate from Krishna Godavari basin.</title>
        <authorList>
            <person name="Honkalas V.S."/>
            <person name="Dabir A.P."/>
            <person name="Arora P."/>
            <person name="Dhakephalkar P.K."/>
        </authorList>
    </citation>
    <scope>NUCLEOTIDE SEQUENCE [LARGE SCALE GENOMIC DNA]</scope>
    <source>
        <strain evidence="2 3">113A</strain>
    </source>
</reference>
<dbReference type="InterPro" id="IPR016181">
    <property type="entry name" value="Acyl_CoA_acyltransferase"/>
</dbReference>
<gene>
    <name evidence="2" type="ORF">IO99_02655</name>
</gene>
<feature type="domain" description="N-acetyltransferase" evidence="1">
    <location>
        <begin position="14"/>
        <end position="172"/>
    </location>
</feature>
<dbReference type="InterPro" id="IPR000182">
    <property type="entry name" value="GNAT_dom"/>
</dbReference>
<keyword evidence="3" id="KW-1185">Reference proteome</keyword>
<evidence type="ECO:0000313" key="3">
    <source>
        <dbReference type="Proteomes" id="UP000028542"/>
    </source>
</evidence>
<sequence>MILNQVIGIETERLIIRTMSLRFITEVLKNDINAYDHIGVNFNEEWPSSDIMPALPIFKAQIEKKLPDGYGPWIFIDKADNTIIGDGGFKGFSNEIGEIEIGYNIVESKRMLGYGYEAVNALIEWAFSQESVKVITAECLRDNMPSINLLNKVGMTKVREDKELVYLSLDKGI</sequence>
<evidence type="ECO:0000313" key="2">
    <source>
        <dbReference type="EMBL" id="KEZ88329.1"/>
    </source>
</evidence>
<dbReference type="GO" id="GO:0016747">
    <property type="term" value="F:acyltransferase activity, transferring groups other than amino-acyl groups"/>
    <property type="evidence" value="ECO:0007669"/>
    <property type="project" value="InterPro"/>
</dbReference>
<dbReference type="STRING" id="318464.IO99_02655"/>
<dbReference type="SUPFAM" id="SSF55729">
    <property type="entry name" value="Acyl-CoA N-acyltransferases (Nat)"/>
    <property type="match status" value="1"/>
</dbReference>
<dbReference type="PANTHER" id="PTHR43792:SF13">
    <property type="entry name" value="ACETYLTRANSFERASE"/>
    <property type="match status" value="1"/>
</dbReference>
<name>A0A084JH95_9CLOT</name>
<dbReference type="PANTHER" id="PTHR43792">
    <property type="entry name" value="GNAT FAMILY, PUTATIVE (AFU_ORTHOLOGUE AFUA_3G00765)-RELATED-RELATED"/>
    <property type="match status" value="1"/>
</dbReference>
<evidence type="ECO:0000259" key="1">
    <source>
        <dbReference type="PROSITE" id="PS51186"/>
    </source>
</evidence>
<comment type="caution">
    <text evidence="2">The sequence shown here is derived from an EMBL/GenBank/DDBJ whole genome shotgun (WGS) entry which is preliminary data.</text>
</comment>
<protein>
    <recommendedName>
        <fullName evidence="1">N-acetyltransferase domain-containing protein</fullName>
    </recommendedName>
</protein>
<dbReference type="RefSeq" id="WP_035129829.1">
    <property type="nucleotide sequence ID" value="NZ_JPMD01000003.1"/>
</dbReference>
<dbReference type="PROSITE" id="PS51186">
    <property type="entry name" value="GNAT"/>
    <property type="match status" value="1"/>
</dbReference>
<organism evidence="2 3">
    <name type="scientific">Clostridium sulfidigenes</name>
    <dbReference type="NCBI Taxonomy" id="318464"/>
    <lineage>
        <taxon>Bacteria</taxon>
        <taxon>Bacillati</taxon>
        <taxon>Bacillota</taxon>
        <taxon>Clostridia</taxon>
        <taxon>Eubacteriales</taxon>
        <taxon>Clostridiaceae</taxon>
        <taxon>Clostridium</taxon>
    </lineage>
</organism>